<accession>A0AAV3T0L4</accession>
<evidence type="ECO:0000313" key="2">
    <source>
        <dbReference type="Proteomes" id="UP001500194"/>
    </source>
</evidence>
<name>A0AAV3T0L4_9EURY</name>
<comment type="caution">
    <text evidence="1">The sequence shown here is derived from an EMBL/GenBank/DDBJ whole genome shotgun (WGS) entry which is preliminary data.</text>
</comment>
<sequence>MKRALKSVTPSEMPQAQALASILSASEYQLFQAIHRLVDAANAGDFAVSQTAEERRDELLSMADAFADDEFDTWWWENVAPDFLDNPQKARQSAGLSKDQWQERMSMWAETYRERAGPDHAVQSMTDAQVAAFHVEDTFGVDLDTFSDEVVEWDRVEHAEGLARKNLQAAVGTIHQVAAHLEHEDADSADT</sequence>
<protein>
    <submittedName>
        <fullName evidence="1">Uncharacterized protein</fullName>
    </submittedName>
</protein>
<gene>
    <name evidence="1" type="ORF">GCM10009019_09150</name>
</gene>
<dbReference type="EMBL" id="BAAADU010000002">
    <property type="protein sequence ID" value="GAA0648719.1"/>
    <property type="molecule type" value="Genomic_DNA"/>
</dbReference>
<proteinExistence type="predicted"/>
<keyword evidence="2" id="KW-1185">Reference proteome</keyword>
<evidence type="ECO:0000313" key="1">
    <source>
        <dbReference type="EMBL" id="GAA0648719.1"/>
    </source>
</evidence>
<dbReference type="AlphaFoldDB" id="A0AAV3T0L4"/>
<organism evidence="1 2">
    <name type="scientific">Salarchaeum japonicum</name>
    <dbReference type="NCBI Taxonomy" id="555573"/>
    <lineage>
        <taxon>Archaea</taxon>
        <taxon>Methanobacteriati</taxon>
        <taxon>Methanobacteriota</taxon>
        <taxon>Stenosarchaea group</taxon>
        <taxon>Halobacteria</taxon>
        <taxon>Halobacteriales</taxon>
        <taxon>Halobacteriaceae</taxon>
    </lineage>
</organism>
<reference evidence="1 2" key="1">
    <citation type="journal article" date="2019" name="Int. J. Syst. Evol. Microbiol.">
        <title>The Global Catalogue of Microorganisms (GCM) 10K type strain sequencing project: providing services to taxonomists for standard genome sequencing and annotation.</title>
        <authorList>
            <consortium name="The Broad Institute Genomics Platform"/>
            <consortium name="The Broad Institute Genome Sequencing Center for Infectious Disease"/>
            <person name="Wu L."/>
            <person name="Ma J."/>
        </authorList>
    </citation>
    <scope>NUCLEOTIDE SEQUENCE [LARGE SCALE GENOMIC DNA]</scope>
    <source>
        <strain evidence="1 2">JCM 16327</strain>
    </source>
</reference>
<dbReference type="Proteomes" id="UP001500194">
    <property type="component" value="Unassembled WGS sequence"/>
</dbReference>